<dbReference type="GO" id="GO:0045892">
    <property type="term" value="P:negative regulation of DNA-templated transcription"/>
    <property type="evidence" value="ECO:0007669"/>
    <property type="project" value="UniProtKB-UniRule"/>
</dbReference>
<dbReference type="GO" id="GO:0005634">
    <property type="term" value="C:nucleus"/>
    <property type="evidence" value="ECO:0007669"/>
    <property type="project" value="UniProtKB-SubCell"/>
</dbReference>
<dbReference type="PROSITE" id="PS51754">
    <property type="entry name" value="OVATE"/>
    <property type="match status" value="1"/>
</dbReference>
<comment type="subcellular location">
    <subcellularLocation>
        <location evidence="1 6">Nucleus</location>
    </subcellularLocation>
</comment>
<comment type="caution">
    <text evidence="9">The sequence shown here is derived from an EMBL/GenBank/DDBJ whole genome shotgun (WGS) entry which is preliminary data.</text>
</comment>
<dbReference type="PANTHER" id="PTHR33057">
    <property type="entry name" value="TRANSCRIPTION REPRESSOR OFP7-RELATED"/>
    <property type="match status" value="1"/>
</dbReference>
<evidence type="ECO:0000313" key="12">
    <source>
        <dbReference type="Proteomes" id="UP000639772"/>
    </source>
</evidence>
<feature type="domain" description="OVATE" evidence="8">
    <location>
        <begin position="155"/>
        <end position="214"/>
    </location>
</feature>
<dbReference type="PROSITE" id="PS51257">
    <property type="entry name" value="PROKAR_LIPOPROTEIN"/>
    <property type="match status" value="1"/>
</dbReference>
<evidence type="ECO:0000259" key="8">
    <source>
        <dbReference type="PROSITE" id="PS51754"/>
    </source>
</evidence>
<dbReference type="EMBL" id="JADCNL010000012">
    <property type="protein sequence ID" value="KAG0457082.1"/>
    <property type="molecule type" value="Genomic_DNA"/>
</dbReference>
<evidence type="ECO:0000256" key="3">
    <source>
        <dbReference type="ARBA" id="ARBA00023015"/>
    </source>
</evidence>
<dbReference type="Proteomes" id="UP000636800">
    <property type="component" value="Chromosome 12"/>
</dbReference>
<comment type="function">
    <text evidence="6">Transcriptional repressor that regulates multiple aspects of plant growth and development.</text>
</comment>
<dbReference type="InterPro" id="IPR006458">
    <property type="entry name" value="Ovate_C"/>
</dbReference>
<evidence type="ECO:0000256" key="1">
    <source>
        <dbReference type="ARBA" id="ARBA00004123"/>
    </source>
</evidence>
<feature type="region of interest" description="Disordered" evidence="7">
    <location>
        <begin position="22"/>
        <end position="91"/>
    </location>
</feature>
<dbReference type="PANTHER" id="PTHR33057:SF70">
    <property type="entry name" value="TRANSCRIPTION REPRESSOR-RELATED"/>
    <property type="match status" value="1"/>
</dbReference>
<keyword evidence="11" id="KW-1185">Reference proteome</keyword>
<proteinExistence type="predicted"/>
<evidence type="ECO:0000256" key="6">
    <source>
        <dbReference type="RuleBase" id="RU367028"/>
    </source>
</evidence>
<evidence type="ECO:0000256" key="4">
    <source>
        <dbReference type="ARBA" id="ARBA00023163"/>
    </source>
</evidence>
<feature type="compositionally biased region" description="Basic and acidic residues" evidence="7">
    <location>
        <begin position="117"/>
        <end position="129"/>
    </location>
</feature>
<evidence type="ECO:0000256" key="5">
    <source>
        <dbReference type="ARBA" id="ARBA00023242"/>
    </source>
</evidence>
<dbReference type="InterPro" id="IPR038933">
    <property type="entry name" value="Ovate"/>
</dbReference>
<reference evidence="11 12" key="1">
    <citation type="journal article" date="2020" name="Nat. Food">
        <title>A phased Vanilla planifolia genome enables genetic improvement of flavour and production.</title>
        <authorList>
            <person name="Hasing T."/>
            <person name="Tang H."/>
            <person name="Brym M."/>
            <person name="Khazi F."/>
            <person name="Huang T."/>
            <person name="Chambers A.H."/>
        </authorList>
    </citation>
    <scope>NUCLEOTIDE SEQUENCE [LARGE SCALE GENOMIC DNA]</scope>
    <source>
        <tissue evidence="9">Leaf</tissue>
    </source>
</reference>
<protein>
    <recommendedName>
        <fullName evidence="6">Transcription repressor</fullName>
    </recommendedName>
    <alternativeName>
        <fullName evidence="6">Ovate family protein</fullName>
    </alternativeName>
</protein>
<gene>
    <name evidence="10" type="ORF">HPP92_021923</name>
    <name evidence="9" type="ORF">HPP92_022239</name>
</gene>
<evidence type="ECO:0000256" key="2">
    <source>
        <dbReference type="ARBA" id="ARBA00022491"/>
    </source>
</evidence>
<keyword evidence="5 6" id="KW-0539">Nucleus</keyword>
<evidence type="ECO:0000313" key="11">
    <source>
        <dbReference type="Proteomes" id="UP000636800"/>
    </source>
</evidence>
<keyword evidence="2 6" id="KW-0678">Repressor</keyword>
<evidence type="ECO:0000256" key="7">
    <source>
        <dbReference type="SAM" id="MobiDB-lite"/>
    </source>
</evidence>
<dbReference type="Pfam" id="PF04844">
    <property type="entry name" value="Ovate"/>
    <property type="match status" value="1"/>
</dbReference>
<dbReference type="AlphaFoldDB" id="A0A835PT31"/>
<feature type="compositionally biased region" description="Basic and acidic residues" evidence="7">
    <location>
        <begin position="65"/>
        <end position="78"/>
    </location>
</feature>
<keyword evidence="3 6" id="KW-0805">Transcription regulation</keyword>
<dbReference type="NCBIfam" id="TIGR01568">
    <property type="entry name" value="A_thal_3678"/>
    <property type="match status" value="1"/>
</dbReference>
<sequence>MRPHNTKKKSASLLSFTCGCRDSKSVSVSASASGTMERSTVVPRRQREPSSSFGDTLTTTSSSVVEREREREREREQEHDDESVATTTFSGLLRELNELEQTVKAWGSSRQSQVANSREESEVDKEAEQDLKRWRRRQRHDRCLSEGRAEESVVVVKDTADPLEDFRQSMLQMIVEKGIVEGTELRDLLRQFLCLNSPIHHGVILRAFAEIWEEIFSGNEDNPARFGLSLPHCHFPRPRLS</sequence>
<dbReference type="OrthoDB" id="1928390at2759"/>
<feature type="region of interest" description="Disordered" evidence="7">
    <location>
        <begin position="105"/>
        <end position="129"/>
    </location>
</feature>
<dbReference type="EMBL" id="JADCNM010000012">
    <property type="protein sequence ID" value="KAG0458795.1"/>
    <property type="molecule type" value="Genomic_DNA"/>
</dbReference>
<organism evidence="9 11">
    <name type="scientific">Vanilla planifolia</name>
    <name type="common">Vanilla</name>
    <dbReference type="NCBI Taxonomy" id="51239"/>
    <lineage>
        <taxon>Eukaryota</taxon>
        <taxon>Viridiplantae</taxon>
        <taxon>Streptophyta</taxon>
        <taxon>Embryophyta</taxon>
        <taxon>Tracheophyta</taxon>
        <taxon>Spermatophyta</taxon>
        <taxon>Magnoliopsida</taxon>
        <taxon>Liliopsida</taxon>
        <taxon>Asparagales</taxon>
        <taxon>Orchidaceae</taxon>
        <taxon>Vanilloideae</taxon>
        <taxon>Vanilleae</taxon>
        <taxon>Vanilla</taxon>
    </lineage>
</organism>
<evidence type="ECO:0000313" key="9">
    <source>
        <dbReference type="EMBL" id="KAG0457082.1"/>
    </source>
</evidence>
<keyword evidence="4 6" id="KW-0804">Transcription</keyword>
<feature type="compositionally biased region" description="Polar residues" evidence="7">
    <location>
        <begin position="49"/>
        <end position="64"/>
    </location>
</feature>
<accession>A0A835PT31</accession>
<evidence type="ECO:0000313" key="10">
    <source>
        <dbReference type="EMBL" id="KAG0458795.1"/>
    </source>
</evidence>
<name>A0A835PT31_VANPL</name>
<dbReference type="Proteomes" id="UP000639772">
    <property type="component" value="Chromosome 12"/>
</dbReference>